<dbReference type="InterPro" id="IPR029063">
    <property type="entry name" value="SAM-dependent_MTases_sf"/>
</dbReference>
<dbReference type="PANTHER" id="PTHR38451">
    <property type="entry name" value="TRNA (ADENINE(22)-N(1))-METHYLTRANSFERASE"/>
    <property type="match status" value="1"/>
</dbReference>
<dbReference type="OrthoDB" id="5881184at2"/>
<reference evidence="1 2" key="1">
    <citation type="journal article" date="2009" name="Int. J. Syst. Evol. Microbiol.">
        <title>Paenibacillus contaminans sp. nov., isolated from a contaminated laboratory plate.</title>
        <authorList>
            <person name="Chou J.H."/>
            <person name="Lee J.H."/>
            <person name="Lin M.C."/>
            <person name="Chang P.S."/>
            <person name="Arun A.B."/>
            <person name="Young C.C."/>
            <person name="Chen W.M."/>
        </authorList>
    </citation>
    <scope>NUCLEOTIDE SEQUENCE [LARGE SCALE GENOMIC DNA]</scope>
    <source>
        <strain evidence="1 2">CKOBP-6</strain>
    </source>
</reference>
<keyword evidence="1" id="KW-0808">Transferase</keyword>
<sequence>MVTLSNRLALIARLVPEGGKLADIGSDHALLPVFLCQQGIAVSAIAGELNPGPFAAAQKQVREAGLEKRIEVRRGDGLAVIEPGEADVVTIAGMGGSLIASILSAGEDKLKETERLILQPNVGEEQVRRWLVEHGWALVDEHILEEDGKIYEVLVAVREGAASVNDRLYGGADSETAFRMGPYLLNKPSPVFVSKWQSELVKLNRIVHQLGESELEAAADKKAAFEKEIADIERVLAGSGRN</sequence>
<dbReference type="Pfam" id="PF04816">
    <property type="entry name" value="TrmK"/>
    <property type="match status" value="1"/>
</dbReference>
<dbReference type="PANTHER" id="PTHR38451:SF1">
    <property type="entry name" value="TRNA (ADENINE(22)-N(1))-METHYLTRANSFERASE"/>
    <property type="match status" value="1"/>
</dbReference>
<comment type="caution">
    <text evidence="1">The sequence shown here is derived from an EMBL/GenBank/DDBJ whole genome shotgun (WGS) entry which is preliminary data.</text>
</comment>
<dbReference type="Gene3D" id="3.40.50.150">
    <property type="entry name" value="Vaccinia Virus protein VP39"/>
    <property type="match status" value="1"/>
</dbReference>
<proteinExistence type="predicted"/>
<accession>A0A329MPR6</accession>
<keyword evidence="1" id="KW-0489">Methyltransferase</keyword>
<name>A0A329MPR6_9BACL</name>
<evidence type="ECO:0000313" key="2">
    <source>
        <dbReference type="Proteomes" id="UP000250369"/>
    </source>
</evidence>
<dbReference type="Proteomes" id="UP000250369">
    <property type="component" value="Unassembled WGS sequence"/>
</dbReference>
<dbReference type="GO" id="GO:0032259">
    <property type="term" value="P:methylation"/>
    <property type="evidence" value="ECO:0007669"/>
    <property type="project" value="UniProtKB-KW"/>
</dbReference>
<organism evidence="1 2">
    <name type="scientific">Paenibacillus contaminans</name>
    <dbReference type="NCBI Taxonomy" id="450362"/>
    <lineage>
        <taxon>Bacteria</taxon>
        <taxon>Bacillati</taxon>
        <taxon>Bacillota</taxon>
        <taxon>Bacilli</taxon>
        <taxon>Bacillales</taxon>
        <taxon>Paenibacillaceae</taxon>
        <taxon>Paenibacillus</taxon>
    </lineage>
</organism>
<evidence type="ECO:0000313" key="1">
    <source>
        <dbReference type="EMBL" id="RAV21744.1"/>
    </source>
</evidence>
<gene>
    <name evidence="1" type="ORF">DQG23_06680</name>
</gene>
<protein>
    <submittedName>
        <fullName evidence="1">tRNA (Adenine-N(1))-methyltransferase</fullName>
    </submittedName>
</protein>
<dbReference type="Gene3D" id="1.10.287.1890">
    <property type="match status" value="1"/>
</dbReference>
<dbReference type="RefSeq" id="WP_113030058.1">
    <property type="nucleotide sequence ID" value="NZ_QMFB01000003.1"/>
</dbReference>
<dbReference type="EMBL" id="QMFB01000003">
    <property type="protein sequence ID" value="RAV21744.1"/>
    <property type="molecule type" value="Genomic_DNA"/>
</dbReference>
<dbReference type="InterPro" id="IPR006901">
    <property type="entry name" value="TrmK"/>
</dbReference>
<dbReference type="SUPFAM" id="SSF53335">
    <property type="entry name" value="S-adenosyl-L-methionine-dependent methyltransferases"/>
    <property type="match status" value="1"/>
</dbReference>
<dbReference type="PIRSF" id="PIRSF018637">
    <property type="entry name" value="TrmK"/>
    <property type="match status" value="1"/>
</dbReference>
<dbReference type="AlphaFoldDB" id="A0A329MPR6"/>
<keyword evidence="2" id="KW-1185">Reference proteome</keyword>
<dbReference type="GO" id="GO:0160105">
    <property type="term" value="F:tRNA (adenine(22)-N1)-methyltransferase activity"/>
    <property type="evidence" value="ECO:0007669"/>
    <property type="project" value="InterPro"/>
</dbReference>